<dbReference type="GO" id="GO:0016209">
    <property type="term" value="F:antioxidant activity"/>
    <property type="evidence" value="ECO:0007669"/>
    <property type="project" value="InterPro"/>
</dbReference>
<name>A0A5K7Z4B6_9BACT</name>
<dbReference type="InterPro" id="IPR000866">
    <property type="entry name" value="AhpC/TSA"/>
</dbReference>
<evidence type="ECO:0000313" key="2">
    <source>
        <dbReference type="EMBL" id="BBO75575.1"/>
    </source>
</evidence>
<evidence type="ECO:0000313" key="3">
    <source>
        <dbReference type="Proteomes" id="UP000427769"/>
    </source>
</evidence>
<sequence length="105" mass="12368">MAQLRQVYRRFLKLDTQIVVIGPEGAESFREYWRKEDLPFIGLTDPKHEILKLYGQEVKLFKLGRMPAQMLIDKSGMLRYVHYGHSMADLLLNKDIINLIKQFNS</sequence>
<dbReference type="Pfam" id="PF00578">
    <property type="entry name" value="AhpC-TSA"/>
    <property type="match status" value="1"/>
</dbReference>
<dbReference type="OrthoDB" id="9809733at2"/>
<dbReference type="SUPFAM" id="SSF52833">
    <property type="entry name" value="Thioredoxin-like"/>
    <property type="match status" value="1"/>
</dbReference>
<organism evidence="2 3">
    <name type="scientific">Desulfosarcina widdelii</name>
    <dbReference type="NCBI Taxonomy" id="947919"/>
    <lineage>
        <taxon>Bacteria</taxon>
        <taxon>Pseudomonadati</taxon>
        <taxon>Thermodesulfobacteriota</taxon>
        <taxon>Desulfobacteria</taxon>
        <taxon>Desulfobacterales</taxon>
        <taxon>Desulfosarcinaceae</taxon>
        <taxon>Desulfosarcina</taxon>
    </lineage>
</organism>
<dbReference type="InterPro" id="IPR036249">
    <property type="entry name" value="Thioredoxin-like_sf"/>
</dbReference>
<dbReference type="AlphaFoldDB" id="A0A5K7Z4B6"/>
<dbReference type="Gene3D" id="3.40.30.10">
    <property type="entry name" value="Glutaredoxin"/>
    <property type="match status" value="1"/>
</dbReference>
<dbReference type="Proteomes" id="UP000427769">
    <property type="component" value="Chromosome"/>
</dbReference>
<dbReference type="KEGG" id="dwd:DSCW_29920"/>
<evidence type="ECO:0000259" key="1">
    <source>
        <dbReference type="Pfam" id="PF00578"/>
    </source>
</evidence>
<accession>A0A5K7Z4B6</accession>
<feature type="domain" description="Alkyl hydroperoxide reductase subunit C/ Thiol specific antioxidant" evidence="1">
    <location>
        <begin position="1"/>
        <end position="81"/>
    </location>
</feature>
<reference evidence="2 3" key="1">
    <citation type="submission" date="2019-11" db="EMBL/GenBank/DDBJ databases">
        <title>Comparative genomics of hydrocarbon-degrading Desulfosarcina strains.</title>
        <authorList>
            <person name="Watanabe M."/>
            <person name="Kojima H."/>
            <person name="Fukui M."/>
        </authorList>
    </citation>
    <scope>NUCLEOTIDE SEQUENCE [LARGE SCALE GENOMIC DNA]</scope>
    <source>
        <strain evidence="2 3">PP31</strain>
    </source>
</reference>
<proteinExistence type="predicted"/>
<dbReference type="EMBL" id="AP021875">
    <property type="protein sequence ID" value="BBO75575.1"/>
    <property type="molecule type" value="Genomic_DNA"/>
</dbReference>
<dbReference type="GO" id="GO:0016491">
    <property type="term" value="F:oxidoreductase activity"/>
    <property type="evidence" value="ECO:0007669"/>
    <property type="project" value="InterPro"/>
</dbReference>
<gene>
    <name evidence="2" type="ORF">DSCW_29920</name>
</gene>
<keyword evidence="3" id="KW-1185">Reference proteome</keyword>
<protein>
    <recommendedName>
        <fullName evidence="1">Alkyl hydroperoxide reductase subunit C/ Thiol specific antioxidant domain-containing protein</fullName>
    </recommendedName>
</protein>